<dbReference type="PROSITE" id="PS50896">
    <property type="entry name" value="LISH"/>
    <property type="match status" value="1"/>
</dbReference>
<evidence type="ECO:0000259" key="1">
    <source>
        <dbReference type="PROSITE" id="PS50897"/>
    </source>
</evidence>
<dbReference type="PROSITE" id="PS50897">
    <property type="entry name" value="CTLH"/>
    <property type="match status" value="1"/>
</dbReference>
<feature type="domain" description="CTLH" evidence="1">
    <location>
        <begin position="109"/>
        <end position="172"/>
    </location>
</feature>
<name>A0A397ITE3_9GLOM</name>
<dbReference type="InterPro" id="IPR013144">
    <property type="entry name" value="CRA_dom"/>
</dbReference>
<reference evidence="2 3" key="1">
    <citation type="submission" date="2018-08" db="EMBL/GenBank/DDBJ databases">
        <title>Genome and evolution of the arbuscular mycorrhizal fungus Diversispora epigaea (formerly Glomus versiforme) and its bacterial endosymbionts.</title>
        <authorList>
            <person name="Sun X."/>
            <person name="Fei Z."/>
            <person name="Harrison M."/>
        </authorList>
    </citation>
    <scope>NUCLEOTIDE SEQUENCE [LARGE SCALE GENOMIC DNA]</scope>
    <source>
        <strain evidence="2 3">IT104</strain>
    </source>
</reference>
<dbReference type="InterPro" id="IPR024964">
    <property type="entry name" value="CTLH/CRA"/>
</dbReference>
<dbReference type="InterPro" id="IPR006594">
    <property type="entry name" value="LisH"/>
</dbReference>
<gene>
    <name evidence="2" type="ORF">Glove_150g75</name>
</gene>
<protein>
    <recommendedName>
        <fullName evidence="1">CTLH domain-containing protein</fullName>
    </recommendedName>
</protein>
<comment type="caution">
    <text evidence="2">The sequence shown here is derived from an EMBL/GenBank/DDBJ whole genome shotgun (WGS) entry which is preliminary data.</text>
</comment>
<dbReference type="InterPro" id="IPR050618">
    <property type="entry name" value="Ubq-SigPath_Reg"/>
</dbReference>
<dbReference type="STRING" id="1348612.A0A397ITE3"/>
<dbReference type="PANTHER" id="PTHR12864">
    <property type="entry name" value="RAN BINDING PROTEIN 9-RELATED"/>
    <property type="match status" value="1"/>
</dbReference>
<evidence type="ECO:0000313" key="2">
    <source>
        <dbReference type="EMBL" id="RHZ79265.1"/>
    </source>
</evidence>
<dbReference type="SMART" id="SM00757">
    <property type="entry name" value="CRA"/>
    <property type="match status" value="1"/>
</dbReference>
<keyword evidence="3" id="KW-1185">Reference proteome</keyword>
<dbReference type="Proteomes" id="UP000266861">
    <property type="component" value="Unassembled WGS sequence"/>
</dbReference>
<dbReference type="OrthoDB" id="2415936at2759"/>
<sequence>MDPCADELLITEDPDDRAIHQLVLDYLIHNCYGETAKIIFKDSQYLGVTSKEDHYTNGFNQTDSVPNGNTSFGYTGKIDADGDLEMKDSNLEKKKIDKNGFDVEFALKSLDIRKQIREYIKVGDISAALSLCQTSFPEIMETNGGDLKSIEICFKLHIQQFIETVRTGNAIEALMFAQTVLGKFTEPHFPNEQKFRGELNEVSSIMAYTDPETSPSARFFSQARRDQLADEINNAILSRGHQMSESVLEKIIKQATVAREYLHHAIPKGQRSNKIYAKWQLSTFIQEGS</sequence>
<dbReference type="Pfam" id="PF10607">
    <property type="entry name" value="CTLH"/>
    <property type="match status" value="1"/>
</dbReference>
<dbReference type="InterPro" id="IPR006595">
    <property type="entry name" value="CTLH_C"/>
</dbReference>
<dbReference type="AlphaFoldDB" id="A0A397ITE3"/>
<proteinExistence type="predicted"/>
<dbReference type="EMBL" id="PQFF01000141">
    <property type="protein sequence ID" value="RHZ79265.1"/>
    <property type="molecule type" value="Genomic_DNA"/>
</dbReference>
<accession>A0A397ITE3</accession>
<organism evidence="2 3">
    <name type="scientific">Diversispora epigaea</name>
    <dbReference type="NCBI Taxonomy" id="1348612"/>
    <lineage>
        <taxon>Eukaryota</taxon>
        <taxon>Fungi</taxon>
        <taxon>Fungi incertae sedis</taxon>
        <taxon>Mucoromycota</taxon>
        <taxon>Glomeromycotina</taxon>
        <taxon>Glomeromycetes</taxon>
        <taxon>Diversisporales</taxon>
        <taxon>Diversisporaceae</taxon>
        <taxon>Diversispora</taxon>
    </lineage>
</organism>
<dbReference type="SMART" id="SM00668">
    <property type="entry name" value="CTLH"/>
    <property type="match status" value="1"/>
</dbReference>
<evidence type="ECO:0000313" key="3">
    <source>
        <dbReference type="Proteomes" id="UP000266861"/>
    </source>
</evidence>